<name>A0A8X6ISL2_9ARAC</name>
<evidence type="ECO:0000313" key="2">
    <source>
        <dbReference type="Proteomes" id="UP000886998"/>
    </source>
</evidence>
<evidence type="ECO:0000313" key="1">
    <source>
        <dbReference type="EMBL" id="GFS57775.1"/>
    </source>
</evidence>
<dbReference type="Proteomes" id="UP000886998">
    <property type="component" value="Unassembled WGS sequence"/>
</dbReference>
<accession>A0A8X6ISL2</accession>
<dbReference type="AlphaFoldDB" id="A0A8X6ISL2"/>
<organism evidence="1 2">
    <name type="scientific">Trichonephila inaurata madagascariensis</name>
    <dbReference type="NCBI Taxonomy" id="2747483"/>
    <lineage>
        <taxon>Eukaryota</taxon>
        <taxon>Metazoa</taxon>
        <taxon>Ecdysozoa</taxon>
        <taxon>Arthropoda</taxon>
        <taxon>Chelicerata</taxon>
        <taxon>Arachnida</taxon>
        <taxon>Araneae</taxon>
        <taxon>Araneomorphae</taxon>
        <taxon>Entelegynae</taxon>
        <taxon>Araneoidea</taxon>
        <taxon>Nephilidae</taxon>
        <taxon>Trichonephila</taxon>
        <taxon>Trichonephila inaurata</taxon>
    </lineage>
</organism>
<keyword evidence="2" id="KW-1185">Reference proteome</keyword>
<reference evidence="1" key="1">
    <citation type="submission" date="2020-08" db="EMBL/GenBank/DDBJ databases">
        <title>Multicomponent nature underlies the extraordinary mechanical properties of spider dragline silk.</title>
        <authorList>
            <person name="Kono N."/>
            <person name="Nakamura H."/>
            <person name="Mori M."/>
            <person name="Yoshida Y."/>
            <person name="Ohtoshi R."/>
            <person name="Malay A.D."/>
            <person name="Moran D.A.P."/>
            <person name="Tomita M."/>
            <person name="Numata K."/>
            <person name="Arakawa K."/>
        </authorList>
    </citation>
    <scope>NUCLEOTIDE SEQUENCE</scope>
</reference>
<comment type="caution">
    <text evidence="1">The sequence shown here is derived from an EMBL/GenBank/DDBJ whole genome shotgun (WGS) entry which is preliminary data.</text>
</comment>
<protein>
    <submittedName>
        <fullName evidence="1">Uncharacterized protein</fullName>
    </submittedName>
</protein>
<proteinExistence type="predicted"/>
<sequence length="74" mass="8636">MQMPAGGTGHYTFDSNREVLWPSLREMILIKRKVSQPILYSKELEMKPRQLVSNKLKLINDNDSLKRYLEDDGV</sequence>
<gene>
    <name evidence="1" type="ORF">TNIN_292211</name>
</gene>
<dbReference type="EMBL" id="BMAV01027279">
    <property type="protein sequence ID" value="GFS57775.1"/>
    <property type="molecule type" value="Genomic_DNA"/>
</dbReference>